<dbReference type="PANTHER" id="PTHR11070:SF2">
    <property type="entry name" value="ATP-DEPENDENT DNA HELICASE SRS2"/>
    <property type="match status" value="1"/>
</dbReference>
<dbReference type="Pfam" id="PF08378">
    <property type="entry name" value="NERD"/>
    <property type="match status" value="1"/>
</dbReference>
<dbReference type="GO" id="GO:0043138">
    <property type="term" value="F:3'-5' DNA helicase activity"/>
    <property type="evidence" value="ECO:0007669"/>
    <property type="project" value="TreeGrafter"/>
</dbReference>
<evidence type="ECO:0000313" key="4">
    <source>
        <dbReference type="EMBL" id="SMC54912.1"/>
    </source>
</evidence>
<gene>
    <name evidence="4" type="ORF">SAMN06296008_10751</name>
</gene>
<organism evidence="4 5">
    <name type="scientific">Polynucleobacter kasalickyi</name>
    <dbReference type="NCBI Taxonomy" id="1938817"/>
    <lineage>
        <taxon>Bacteria</taxon>
        <taxon>Pseudomonadati</taxon>
        <taxon>Pseudomonadota</taxon>
        <taxon>Betaproteobacteria</taxon>
        <taxon>Burkholderiales</taxon>
        <taxon>Burkholderiaceae</taxon>
        <taxon>Polynucleobacter</taxon>
    </lineage>
</organism>
<protein>
    <recommendedName>
        <fullName evidence="1">DNA 3'-5' helicase II</fullName>
    </recommendedName>
</protein>
<evidence type="ECO:0000313" key="5">
    <source>
        <dbReference type="Proteomes" id="UP000192708"/>
    </source>
</evidence>
<dbReference type="EMBL" id="FWXJ01000007">
    <property type="protein sequence ID" value="SMC54912.1"/>
    <property type="molecule type" value="Genomic_DNA"/>
</dbReference>
<evidence type="ECO:0000256" key="1">
    <source>
        <dbReference type="ARBA" id="ARBA00034923"/>
    </source>
</evidence>
<dbReference type="RefSeq" id="WP_084283573.1">
    <property type="nucleotide sequence ID" value="NZ_FWXJ01000007.1"/>
</dbReference>
<dbReference type="Pfam" id="PF13538">
    <property type="entry name" value="UvrD_C_2"/>
    <property type="match status" value="1"/>
</dbReference>
<dbReference type="STRING" id="1938817.SAMN06296008_10751"/>
<dbReference type="Proteomes" id="UP000192708">
    <property type="component" value="Unassembled WGS sequence"/>
</dbReference>
<dbReference type="GO" id="GO:0005524">
    <property type="term" value="F:ATP binding"/>
    <property type="evidence" value="ECO:0007669"/>
    <property type="project" value="InterPro"/>
</dbReference>
<dbReference type="InterPro" id="IPR000212">
    <property type="entry name" value="DNA_helicase_UvrD/REP"/>
</dbReference>
<accession>A0A1W2A396</accession>
<dbReference type="OrthoDB" id="393237at2"/>
<reference evidence="4 5" key="1">
    <citation type="submission" date="2017-04" db="EMBL/GenBank/DDBJ databases">
        <authorList>
            <person name="Afonso C.L."/>
            <person name="Miller P.J."/>
            <person name="Scott M.A."/>
            <person name="Spackman E."/>
            <person name="Goraichik I."/>
            <person name="Dimitrov K.M."/>
            <person name="Suarez D.L."/>
            <person name="Swayne D.E."/>
        </authorList>
    </citation>
    <scope>NUCLEOTIDE SEQUENCE [LARGE SCALE GENOMIC DNA]</scope>
    <source>
        <strain evidence="4 5">VK13</strain>
    </source>
</reference>
<name>A0A1W2A396_9BURK</name>
<dbReference type="AlphaFoldDB" id="A0A1W2A396"/>
<dbReference type="GO" id="GO:0000725">
    <property type="term" value="P:recombinational repair"/>
    <property type="evidence" value="ECO:0007669"/>
    <property type="project" value="TreeGrafter"/>
</dbReference>
<sequence length="552" mass="62588">MARIYPNDDLDNYSNQIFSSEYQTLEQLRDGLSDQFEIFHGVHWTNLTGRAIYGEIDFLVLHPNGRLLAIEQKNIELEFQQGKLITSYGVNEEVKDVSSQITRNIANLRKKFSQIHPHLALQIDHILYLPTSRYLDEVPINVGRIVDCASELPLPEIVQSILEDYSTTLPTNLADVTSIHRFLMGHLNLVPNIGILSKQAKEVSFNLSRGLTDWVERLDFSPFRLYIQGTAGSGKTQLALSELTKAHKNHLYGLYLCFNRPLADAIKSLAPNPQICSTFHELAKNIAELLSFPVDITSDQASIQLEKIFFTQAEKLANQFDFLIVDEGQDFKPEWRELICNMVKPNGRIIWMEDPSQTIYPDRTTSDWSSWVQFKSPVNYRSPQLIIELINELELTQREIISGNPFVGEVTGLRAYQKNDESSLFKATQIEVQNLLSLGYSCESIAVITFGGVNRSKLLHSKQTQIAGKGIKKLLGYTSDNQAQWSSGEILFDTIYRFKGLSADAVIITEVDFNEFNPQIKRKLFVALTRARLKAVIVASVEAARVIEEILQ</sequence>
<dbReference type="InterPro" id="IPR027785">
    <property type="entry name" value="UvrD-like_helicase_C"/>
</dbReference>
<evidence type="ECO:0000259" key="3">
    <source>
        <dbReference type="Pfam" id="PF13538"/>
    </source>
</evidence>
<dbReference type="SUPFAM" id="SSF52540">
    <property type="entry name" value="P-loop containing nucleoside triphosphate hydrolases"/>
    <property type="match status" value="1"/>
</dbReference>
<dbReference type="Gene3D" id="3.40.50.300">
    <property type="entry name" value="P-loop containing nucleotide triphosphate hydrolases"/>
    <property type="match status" value="2"/>
</dbReference>
<keyword evidence="5" id="KW-1185">Reference proteome</keyword>
<dbReference type="PANTHER" id="PTHR11070">
    <property type="entry name" value="UVRD / RECB / PCRA DNA HELICASE FAMILY MEMBER"/>
    <property type="match status" value="1"/>
</dbReference>
<dbReference type="Pfam" id="PF13245">
    <property type="entry name" value="AAA_19"/>
    <property type="match status" value="1"/>
</dbReference>
<dbReference type="InterPro" id="IPR027417">
    <property type="entry name" value="P-loop_NTPase"/>
</dbReference>
<feature type="domain" description="NERD" evidence="2">
    <location>
        <begin position="20"/>
        <end position="114"/>
    </location>
</feature>
<feature type="domain" description="UvrD-like helicase C-terminal" evidence="3">
    <location>
        <begin position="492"/>
        <end position="538"/>
    </location>
</feature>
<dbReference type="InterPro" id="IPR011528">
    <property type="entry name" value="NERD"/>
</dbReference>
<dbReference type="GO" id="GO:0003677">
    <property type="term" value="F:DNA binding"/>
    <property type="evidence" value="ECO:0007669"/>
    <property type="project" value="InterPro"/>
</dbReference>
<evidence type="ECO:0000259" key="2">
    <source>
        <dbReference type="Pfam" id="PF08378"/>
    </source>
</evidence>
<proteinExistence type="predicted"/>